<dbReference type="Pfam" id="PF00534">
    <property type="entry name" value="Glycos_transf_1"/>
    <property type="match status" value="1"/>
</dbReference>
<reference evidence="4 5" key="1">
    <citation type="submission" date="2024-02" db="EMBL/GenBank/DDBJ databases">
        <title>Deinococcus aluminii NBRC 112889.</title>
        <authorList>
            <person name="Ichikawa N."/>
            <person name="Katano-Makiyama Y."/>
            <person name="Hidaka K."/>
        </authorList>
    </citation>
    <scope>NUCLEOTIDE SEQUENCE [LARGE SCALE GENOMIC DNA]</scope>
    <source>
        <strain evidence="4 5">NBRC 112889</strain>
    </source>
</reference>
<keyword evidence="5" id="KW-1185">Reference proteome</keyword>
<keyword evidence="1" id="KW-0808">Transferase</keyword>
<dbReference type="EMBL" id="BAABRV010000011">
    <property type="protein sequence ID" value="GAA5534865.1"/>
    <property type="molecule type" value="Genomic_DNA"/>
</dbReference>
<comment type="caution">
    <text evidence="4">The sequence shown here is derived from an EMBL/GenBank/DDBJ whole genome shotgun (WGS) entry which is preliminary data.</text>
</comment>
<dbReference type="InterPro" id="IPR028098">
    <property type="entry name" value="Glyco_trans_4-like_N"/>
</dbReference>
<dbReference type="Proteomes" id="UP001404956">
    <property type="component" value="Unassembled WGS sequence"/>
</dbReference>
<organism evidence="4 5">
    <name type="scientific">Deinococcus aluminii</name>
    <dbReference type="NCBI Taxonomy" id="1656885"/>
    <lineage>
        <taxon>Bacteria</taxon>
        <taxon>Thermotogati</taxon>
        <taxon>Deinococcota</taxon>
        <taxon>Deinococci</taxon>
        <taxon>Deinococcales</taxon>
        <taxon>Deinococcaceae</taxon>
        <taxon>Deinococcus</taxon>
    </lineage>
</organism>
<dbReference type="InterPro" id="IPR001296">
    <property type="entry name" value="Glyco_trans_1"/>
</dbReference>
<dbReference type="SUPFAM" id="SSF53756">
    <property type="entry name" value="UDP-Glycosyltransferase/glycogen phosphorylase"/>
    <property type="match status" value="1"/>
</dbReference>
<feature type="domain" description="Glycosyl transferase family 1" evidence="2">
    <location>
        <begin position="158"/>
        <end position="308"/>
    </location>
</feature>
<proteinExistence type="predicted"/>
<gene>
    <name evidence="4" type="primary">mshA_9</name>
    <name evidence="4" type="ORF">Dalu01_03280</name>
</gene>
<dbReference type="Pfam" id="PF13439">
    <property type="entry name" value="Glyco_transf_4"/>
    <property type="match status" value="1"/>
</dbReference>
<dbReference type="PANTHER" id="PTHR46401:SF2">
    <property type="entry name" value="GLYCOSYLTRANSFERASE WBBK-RELATED"/>
    <property type="match status" value="1"/>
</dbReference>
<evidence type="ECO:0000313" key="4">
    <source>
        <dbReference type="EMBL" id="GAA5534865.1"/>
    </source>
</evidence>
<accession>A0ABP9XJV1</accession>
<dbReference type="Gene3D" id="3.40.50.2000">
    <property type="entry name" value="Glycogen Phosphorylase B"/>
    <property type="match status" value="2"/>
</dbReference>
<protein>
    <submittedName>
        <fullName evidence="4">D-inositol-3-phosphate glycosyltransferase</fullName>
    </submittedName>
</protein>
<dbReference type="CDD" id="cd03809">
    <property type="entry name" value="GT4_MtfB-like"/>
    <property type="match status" value="1"/>
</dbReference>
<sequence>MLEACIYDARWIGEHGIGRFAHEVRVRLPEDTFDIPGSDPVSLRGLLELEVQSGLVRRPGRQVFFSPGYAPPVSWRGPLIFTIHDLIHLDVAAEASRFKTLYYNRVVRPAVARAQAVLTVSEYSRQRILDWSGAPPEKVVVVGNGVDGAFSPQGPKYNPGYPYVLYVRNTKPHKNVPRLLEAFARLDVPEVKLVLSGRADEDTRHLALRLGILDRVVFAGRIPEADLPSYYRGAAVVTMPSLYEGFGLPALEGMACGVPVVVSNTTSLPEVVGDAGVLVDPTDADSIAEGLCRALTDTALRADLRERGLIRARRFDWDRVGARVRRELM</sequence>
<dbReference type="RefSeq" id="WP_345457128.1">
    <property type="nucleotide sequence ID" value="NZ_BAABRV010000011.1"/>
</dbReference>
<name>A0ABP9XJV1_9DEIO</name>
<evidence type="ECO:0000259" key="3">
    <source>
        <dbReference type="Pfam" id="PF13439"/>
    </source>
</evidence>
<dbReference type="PANTHER" id="PTHR46401">
    <property type="entry name" value="GLYCOSYLTRANSFERASE WBBK-RELATED"/>
    <property type="match status" value="1"/>
</dbReference>
<feature type="domain" description="Glycosyltransferase subfamily 4-like N-terminal" evidence="3">
    <location>
        <begin position="74"/>
        <end position="147"/>
    </location>
</feature>
<evidence type="ECO:0000313" key="5">
    <source>
        <dbReference type="Proteomes" id="UP001404956"/>
    </source>
</evidence>
<evidence type="ECO:0000259" key="2">
    <source>
        <dbReference type="Pfam" id="PF00534"/>
    </source>
</evidence>
<evidence type="ECO:0000256" key="1">
    <source>
        <dbReference type="ARBA" id="ARBA00022679"/>
    </source>
</evidence>